<dbReference type="AlphaFoldDB" id="C1MQD2"/>
<dbReference type="PANTHER" id="PTHR34682:SF1">
    <property type="entry name" value="PROTEIN METABOLIC NETWORK MODULATOR 1"/>
    <property type="match status" value="1"/>
</dbReference>
<dbReference type="OMA" id="MFASEMR"/>
<dbReference type="CDD" id="cd00084">
    <property type="entry name" value="HMG-box_SF"/>
    <property type="match status" value="1"/>
</dbReference>
<sequence>MNPAPAPARDGSGDPSLARGLNPGGRAESLADLAEPRPRRELALSPALLAYDAFADELRVALRNGTGERASDEAGMGIEKIIGARWRRMSASEREAHVEKAREARRKMLSRADADGGGGGGETAGKKAKKKQKRAAEAEADVAPDALALAPAKKKRGRGRPTKTAAAPAAAAAQLCVADAPPAGAPRPVTIAAPGALAAHPESSKQRERTRAKIVPNLTRVMTPTGPGETTPPGAENFVGRAVEGMVDGTFDAGFLLTARVDGALMRGIVWKEETTAVGKRGGKRRKARGAARRENAAAEGAAAGGDGDGA</sequence>
<feature type="domain" description="HMG box" evidence="2">
    <location>
        <begin position="77"/>
        <end position="107"/>
    </location>
</feature>
<dbReference type="OrthoDB" id="1919336at2759"/>
<feature type="region of interest" description="Disordered" evidence="1">
    <location>
        <begin position="1"/>
        <end position="37"/>
    </location>
</feature>
<dbReference type="RefSeq" id="XP_003058108.1">
    <property type="nucleotide sequence ID" value="XM_003058062.1"/>
</dbReference>
<dbReference type="GeneID" id="9683174"/>
<organism evidence="4">
    <name type="scientific">Micromonas pusilla (strain CCMP1545)</name>
    <name type="common">Picoplanktonic green alga</name>
    <dbReference type="NCBI Taxonomy" id="564608"/>
    <lineage>
        <taxon>Eukaryota</taxon>
        <taxon>Viridiplantae</taxon>
        <taxon>Chlorophyta</taxon>
        <taxon>Mamiellophyceae</taxon>
        <taxon>Mamiellales</taxon>
        <taxon>Mamiellaceae</taxon>
        <taxon>Micromonas</taxon>
    </lineage>
</organism>
<dbReference type="InterPro" id="IPR036910">
    <property type="entry name" value="HMG_box_dom_sf"/>
</dbReference>
<gene>
    <name evidence="3" type="ORF">MICPUCDRAFT_67334</name>
</gene>
<name>C1MQD2_MICPC</name>
<keyword evidence="4" id="KW-1185">Reference proteome</keyword>
<evidence type="ECO:0000313" key="4">
    <source>
        <dbReference type="Proteomes" id="UP000001876"/>
    </source>
</evidence>
<dbReference type="PANTHER" id="PTHR34682">
    <property type="entry name" value="AT HOOK MOTIF-CONTAINING PROTEIN"/>
    <property type="match status" value="1"/>
</dbReference>
<feature type="region of interest" description="Disordered" evidence="1">
    <location>
        <begin position="278"/>
        <end position="311"/>
    </location>
</feature>
<feature type="compositionally biased region" description="Basic residues" evidence="1">
    <location>
        <begin position="281"/>
        <end position="291"/>
    </location>
</feature>
<accession>C1MQD2</accession>
<feature type="compositionally biased region" description="Low complexity" evidence="1">
    <location>
        <begin position="141"/>
        <end position="151"/>
    </location>
</feature>
<feature type="compositionally biased region" description="Basic residues" evidence="1">
    <location>
        <begin position="152"/>
        <end position="161"/>
    </location>
</feature>
<dbReference type="InterPro" id="IPR045881">
    <property type="entry name" value="MNM1-like"/>
</dbReference>
<feature type="region of interest" description="Disordered" evidence="1">
    <location>
        <begin position="108"/>
        <end position="166"/>
    </location>
</feature>
<dbReference type="EMBL" id="GG663738">
    <property type="protein sequence ID" value="EEH58059.1"/>
    <property type="molecule type" value="Genomic_DNA"/>
</dbReference>
<evidence type="ECO:0000313" key="3">
    <source>
        <dbReference type="EMBL" id="EEH58059.1"/>
    </source>
</evidence>
<dbReference type="InterPro" id="IPR009071">
    <property type="entry name" value="HMG_box_dom"/>
</dbReference>
<evidence type="ECO:0000256" key="1">
    <source>
        <dbReference type="SAM" id="MobiDB-lite"/>
    </source>
</evidence>
<dbReference type="Proteomes" id="UP000001876">
    <property type="component" value="Unassembled WGS sequence"/>
</dbReference>
<dbReference type="KEGG" id="mpp:MICPUCDRAFT_67334"/>
<proteinExistence type="predicted"/>
<dbReference type="Pfam" id="PF09011">
    <property type="entry name" value="HMG_box_2"/>
    <property type="match status" value="1"/>
</dbReference>
<dbReference type="SUPFAM" id="SSF47095">
    <property type="entry name" value="HMG-box"/>
    <property type="match status" value="1"/>
</dbReference>
<protein>
    <submittedName>
        <fullName evidence="3">Predicted protein</fullName>
    </submittedName>
</protein>
<reference evidence="3 4" key="1">
    <citation type="journal article" date="2009" name="Science">
        <title>Green evolution and dynamic adaptations revealed by genomes of the marine picoeukaryotes Micromonas.</title>
        <authorList>
            <person name="Worden A.Z."/>
            <person name="Lee J.H."/>
            <person name="Mock T."/>
            <person name="Rouze P."/>
            <person name="Simmons M.P."/>
            <person name="Aerts A.L."/>
            <person name="Allen A.E."/>
            <person name="Cuvelier M.L."/>
            <person name="Derelle E."/>
            <person name="Everett M.V."/>
            <person name="Foulon E."/>
            <person name="Grimwood J."/>
            <person name="Gundlach H."/>
            <person name="Henrissat B."/>
            <person name="Napoli C."/>
            <person name="McDonald S.M."/>
            <person name="Parker M.S."/>
            <person name="Rombauts S."/>
            <person name="Salamov A."/>
            <person name="Von Dassow P."/>
            <person name="Badger J.H."/>
            <person name="Coutinho P.M."/>
            <person name="Demir E."/>
            <person name="Dubchak I."/>
            <person name="Gentemann C."/>
            <person name="Eikrem W."/>
            <person name="Gready J.E."/>
            <person name="John U."/>
            <person name="Lanier W."/>
            <person name="Lindquist E.A."/>
            <person name="Lucas S."/>
            <person name="Mayer K.F."/>
            <person name="Moreau H."/>
            <person name="Not F."/>
            <person name="Otillar R."/>
            <person name="Panaud O."/>
            <person name="Pangilinan J."/>
            <person name="Paulsen I."/>
            <person name="Piegu B."/>
            <person name="Poliakov A."/>
            <person name="Robbens S."/>
            <person name="Schmutz J."/>
            <person name="Toulza E."/>
            <person name="Wyss T."/>
            <person name="Zelensky A."/>
            <person name="Zhou K."/>
            <person name="Armbrust E.V."/>
            <person name="Bhattacharya D."/>
            <person name="Goodenough U.W."/>
            <person name="Van de Peer Y."/>
            <person name="Grigoriev I.V."/>
        </authorList>
    </citation>
    <scope>NUCLEOTIDE SEQUENCE [LARGE SCALE GENOMIC DNA]</scope>
    <source>
        <strain evidence="3 4">CCMP1545</strain>
    </source>
</reference>
<evidence type="ECO:0000259" key="2">
    <source>
        <dbReference type="Pfam" id="PF09011"/>
    </source>
</evidence>